<dbReference type="CDD" id="cd03443">
    <property type="entry name" value="PaaI_thioesterase"/>
    <property type="match status" value="1"/>
</dbReference>
<gene>
    <name evidence="4" type="ORF">K5L01_14070</name>
</gene>
<evidence type="ECO:0000256" key="1">
    <source>
        <dbReference type="ARBA" id="ARBA00008324"/>
    </source>
</evidence>
<dbReference type="InterPro" id="IPR006683">
    <property type="entry name" value="Thioestr_dom"/>
</dbReference>
<evidence type="ECO:0000256" key="2">
    <source>
        <dbReference type="ARBA" id="ARBA00022801"/>
    </source>
</evidence>
<keyword evidence="2" id="KW-0378">Hydrolase</keyword>
<sequence>MIFRAPVSLDELNRLSQGTLIDHLGIVFTAAGDDWLQATMPVDPRTRQPYGLLHGGASVVLAETLGSSAGNLCVDTARQVCVGLEINANHLRAVRGGVVTGTARALHVGRTTQVWEIRIENEAGKPVCVSRLTLAVVPAA</sequence>
<dbReference type="InterPro" id="IPR003736">
    <property type="entry name" value="PAAI_dom"/>
</dbReference>
<comment type="caution">
    <text evidence="4">The sequence shown here is derived from an EMBL/GenBank/DDBJ whole genome shotgun (WGS) entry which is preliminary data.</text>
</comment>
<dbReference type="Gene3D" id="3.10.129.10">
    <property type="entry name" value="Hotdog Thioesterase"/>
    <property type="match status" value="1"/>
</dbReference>
<accession>A0ABT0SKA1</accession>
<proteinExistence type="inferred from homology"/>
<organism evidence="4 5">
    <name type="scientific">Stenotrophomonas mori</name>
    <dbReference type="NCBI Taxonomy" id="2871096"/>
    <lineage>
        <taxon>Bacteria</taxon>
        <taxon>Pseudomonadati</taxon>
        <taxon>Pseudomonadota</taxon>
        <taxon>Gammaproteobacteria</taxon>
        <taxon>Lysobacterales</taxon>
        <taxon>Lysobacteraceae</taxon>
        <taxon>Stenotrophomonas</taxon>
    </lineage>
</organism>
<dbReference type="Proteomes" id="UP001431235">
    <property type="component" value="Unassembled WGS sequence"/>
</dbReference>
<dbReference type="Pfam" id="PF03061">
    <property type="entry name" value="4HBT"/>
    <property type="match status" value="1"/>
</dbReference>
<evidence type="ECO:0000259" key="3">
    <source>
        <dbReference type="Pfam" id="PF03061"/>
    </source>
</evidence>
<dbReference type="InterPro" id="IPR029069">
    <property type="entry name" value="HotDog_dom_sf"/>
</dbReference>
<dbReference type="PANTHER" id="PTHR43240">
    <property type="entry name" value="1,4-DIHYDROXY-2-NAPHTHOYL-COA THIOESTERASE 1"/>
    <property type="match status" value="1"/>
</dbReference>
<dbReference type="SUPFAM" id="SSF54637">
    <property type="entry name" value="Thioesterase/thiol ester dehydrase-isomerase"/>
    <property type="match status" value="1"/>
</dbReference>
<name>A0ABT0SKA1_9GAMM</name>
<feature type="domain" description="Thioesterase" evidence="3">
    <location>
        <begin position="50"/>
        <end position="127"/>
    </location>
</feature>
<comment type="similarity">
    <text evidence="1">Belongs to the thioesterase PaaI family.</text>
</comment>
<reference evidence="4 5" key="1">
    <citation type="submission" date="2021-08" db="EMBL/GenBank/DDBJ databases">
        <title>Novel members of of the genus Stenotrophomonas from differernt environment.</title>
        <authorList>
            <person name="Deng Y."/>
        </authorList>
    </citation>
    <scope>NUCLEOTIDE SEQUENCE [LARGE SCALE GENOMIC DNA]</scope>
    <source>
        <strain evidence="4 5">CPCC 101365</strain>
    </source>
</reference>
<evidence type="ECO:0000313" key="4">
    <source>
        <dbReference type="EMBL" id="MCL7715767.1"/>
    </source>
</evidence>
<evidence type="ECO:0000313" key="5">
    <source>
        <dbReference type="Proteomes" id="UP001431235"/>
    </source>
</evidence>
<dbReference type="EMBL" id="JAIKTS010000006">
    <property type="protein sequence ID" value="MCL7715767.1"/>
    <property type="molecule type" value="Genomic_DNA"/>
</dbReference>
<dbReference type="NCBIfam" id="TIGR00369">
    <property type="entry name" value="unchar_dom_1"/>
    <property type="match status" value="1"/>
</dbReference>
<keyword evidence="5" id="KW-1185">Reference proteome</keyword>
<protein>
    <submittedName>
        <fullName evidence="4">Hotdog fold thioesterase</fullName>
    </submittedName>
</protein>
<dbReference type="PANTHER" id="PTHR43240:SF5">
    <property type="entry name" value="1,4-DIHYDROXY-2-NAPHTHOYL-COA THIOESTERASE 1"/>
    <property type="match status" value="1"/>
</dbReference>
<dbReference type="RefSeq" id="WP_250065250.1">
    <property type="nucleotide sequence ID" value="NZ_JAIKTS010000006.1"/>
</dbReference>